<dbReference type="InterPro" id="IPR011051">
    <property type="entry name" value="RmlC_Cupin_sf"/>
</dbReference>
<evidence type="ECO:0000313" key="4">
    <source>
        <dbReference type="EMBL" id="MDV7014623.1"/>
    </source>
</evidence>
<dbReference type="SUPFAM" id="SSF51182">
    <property type="entry name" value="RmlC-like cupins"/>
    <property type="match status" value="1"/>
</dbReference>
<dbReference type="RefSeq" id="WP_202349419.1">
    <property type="nucleotide sequence ID" value="NZ_JAWLLC010000024.1"/>
</dbReference>
<dbReference type="EMBL" id="JAWLLD010000025">
    <property type="protein sequence ID" value="MDV7014623.1"/>
    <property type="molecule type" value="Genomic_DNA"/>
</dbReference>
<protein>
    <submittedName>
        <fullName evidence="4">Cupin domain-containing protein</fullName>
    </submittedName>
</protein>
<gene>
    <name evidence="4" type="ORF">R4F53_20245</name>
</gene>
<dbReference type="InterPro" id="IPR014710">
    <property type="entry name" value="RmlC-like_jellyroll"/>
</dbReference>
<keyword evidence="1" id="KW-0223">Dioxygenase</keyword>
<proteinExistence type="predicted"/>
<dbReference type="AlphaFoldDB" id="A0AAE4UF76"/>
<dbReference type="CDD" id="cd02216">
    <property type="entry name" value="cupin_GDO-like_N"/>
    <property type="match status" value="1"/>
</dbReference>
<dbReference type="Proteomes" id="UP001187143">
    <property type="component" value="Unassembled WGS sequence"/>
</dbReference>
<dbReference type="CDD" id="cd06992">
    <property type="entry name" value="cupin_GDO-like_C"/>
    <property type="match status" value="1"/>
</dbReference>
<evidence type="ECO:0000259" key="3">
    <source>
        <dbReference type="Pfam" id="PF07883"/>
    </source>
</evidence>
<comment type="caution">
    <text evidence="4">The sequence shown here is derived from an EMBL/GenBank/DDBJ whole genome shotgun (WGS) entry which is preliminary data.</text>
</comment>
<keyword evidence="2" id="KW-0560">Oxidoreductase</keyword>
<feature type="domain" description="Cupin type-2" evidence="3">
    <location>
        <begin position="256"/>
        <end position="323"/>
    </location>
</feature>
<accession>A0AAE4UF76</accession>
<evidence type="ECO:0000313" key="5">
    <source>
        <dbReference type="Proteomes" id="UP001187143"/>
    </source>
</evidence>
<name>A0AAE4UF76_MYCIT</name>
<dbReference type="InterPro" id="IPR047183">
    <property type="entry name" value="GDO-like"/>
</dbReference>
<dbReference type="PANTHER" id="PTHR41517">
    <property type="entry name" value="1,2-DIOXYGENASE PROTEIN-RELATED"/>
    <property type="match status" value="1"/>
</dbReference>
<evidence type="ECO:0000256" key="1">
    <source>
        <dbReference type="ARBA" id="ARBA00022964"/>
    </source>
</evidence>
<organism evidence="4 5">
    <name type="scientific">Mycobacterium intracellulare</name>
    <dbReference type="NCBI Taxonomy" id="1767"/>
    <lineage>
        <taxon>Bacteria</taxon>
        <taxon>Bacillati</taxon>
        <taxon>Actinomycetota</taxon>
        <taxon>Actinomycetes</taxon>
        <taxon>Mycobacteriales</taxon>
        <taxon>Mycobacteriaceae</taxon>
        <taxon>Mycobacterium</taxon>
        <taxon>Mycobacterium avium complex (MAC)</taxon>
    </lineage>
</organism>
<dbReference type="Gene3D" id="2.60.120.10">
    <property type="entry name" value="Jelly Rolls"/>
    <property type="match status" value="1"/>
</dbReference>
<dbReference type="InterPro" id="IPR013096">
    <property type="entry name" value="Cupin_2"/>
</dbReference>
<dbReference type="Pfam" id="PF07883">
    <property type="entry name" value="Cupin_2"/>
    <property type="match status" value="2"/>
</dbReference>
<dbReference type="GO" id="GO:0051213">
    <property type="term" value="F:dioxygenase activity"/>
    <property type="evidence" value="ECO:0007669"/>
    <property type="project" value="UniProtKB-KW"/>
</dbReference>
<reference evidence="4" key="1">
    <citation type="submission" date="2023-10" db="EMBL/GenBank/DDBJ databases">
        <title>Characterization and genome sequence of Mycobacterium intracellulare ABSURDO, a novel pathogenic isolate with three colony morphotypes that vary in growth and acid-fastness.</title>
        <authorList>
            <person name="Jude B.A."/>
            <person name="Robinson R.T."/>
        </authorList>
    </citation>
    <scope>NUCLEOTIDE SEQUENCE</scope>
    <source>
        <strain evidence="4">ABSURDO Component B</strain>
    </source>
</reference>
<dbReference type="PANTHER" id="PTHR41517:SF1">
    <property type="entry name" value="CUPIN"/>
    <property type="match status" value="1"/>
</dbReference>
<sequence length="364" mass="40889">MAGKSLQQFDAELEVANLRGQWIYDEMLENVVGGPAPAGVPFMWRWNDVYNKLLQSFDVVAESLTARRHLSFINPGTRGTTHTMNMGMQMLKPGEIAWSHRHTMSALRFVVEGGPGLVTVVDGEACPMDNYDLVLTPSWTWHDHENATGRNVVWLDALDIGLVLALNVPFYESFGDKRQPQRTSAGEYLSARAGMLRPVWERTKEVNLPYRYPWRQVEAELRLMADQKGSPHDGVVLRYANPVTGGPTLPTMDCWVQLLRAGEETEPHRHTSSAMYFVIRGEGITVVDDLEMQWGPHDSFVVPNWSTHHFINRSREDAVLFSVNDIPAMRALNLYYEEPGLSVGSQPYPAVPGNATRPNGVDNS</sequence>
<feature type="domain" description="Cupin type-2" evidence="3">
    <location>
        <begin position="88"/>
        <end position="156"/>
    </location>
</feature>
<evidence type="ECO:0000256" key="2">
    <source>
        <dbReference type="ARBA" id="ARBA00023002"/>
    </source>
</evidence>